<reference evidence="2" key="1">
    <citation type="submission" date="2022-07" db="EMBL/GenBank/DDBJ databases">
        <authorList>
            <person name="Macas J."/>
            <person name="Novak P."/>
            <person name="Neumann P."/>
        </authorList>
    </citation>
    <scope>NUCLEOTIDE SEQUENCE</scope>
</reference>
<dbReference type="SUPFAM" id="SSF81383">
    <property type="entry name" value="F-box domain"/>
    <property type="match status" value="1"/>
</dbReference>
<dbReference type="AlphaFoldDB" id="A0A9P0YPC3"/>
<dbReference type="InterPro" id="IPR050796">
    <property type="entry name" value="SCF_F-box_component"/>
</dbReference>
<name>A0A9P0YPC3_CUSEU</name>
<protein>
    <recommendedName>
        <fullName evidence="1">F-box domain-containing protein</fullName>
    </recommendedName>
</protein>
<evidence type="ECO:0000313" key="2">
    <source>
        <dbReference type="EMBL" id="CAH9070187.1"/>
    </source>
</evidence>
<dbReference type="Proteomes" id="UP001152484">
    <property type="component" value="Unassembled WGS sequence"/>
</dbReference>
<feature type="domain" description="F-box" evidence="1">
    <location>
        <begin position="17"/>
        <end position="63"/>
    </location>
</feature>
<dbReference type="PANTHER" id="PTHR31672:SF13">
    <property type="entry name" value="F-BOX PROTEIN CPR30-LIKE"/>
    <property type="match status" value="1"/>
</dbReference>
<dbReference type="PROSITE" id="PS50181">
    <property type="entry name" value="FBOX"/>
    <property type="match status" value="1"/>
</dbReference>
<dbReference type="Pfam" id="PF00646">
    <property type="entry name" value="F-box"/>
    <property type="match status" value="1"/>
</dbReference>
<dbReference type="PANTHER" id="PTHR31672">
    <property type="entry name" value="BNACNNG10540D PROTEIN"/>
    <property type="match status" value="1"/>
</dbReference>
<dbReference type="InterPro" id="IPR006527">
    <property type="entry name" value="F-box-assoc_dom_typ1"/>
</dbReference>
<organism evidence="2 3">
    <name type="scientific">Cuscuta europaea</name>
    <name type="common">European dodder</name>
    <dbReference type="NCBI Taxonomy" id="41803"/>
    <lineage>
        <taxon>Eukaryota</taxon>
        <taxon>Viridiplantae</taxon>
        <taxon>Streptophyta</taxon>
        <taxon>Embryophyta</taxon>
        <taxon>Tracheophyta</taxon>
        <taxon>Spermatophyta</taxon>
        <taxon>Magnoliopsida</taxon>
        <taxon>eudicotyledons</taxon>
        <taxon>Gunneridae</taxon>
        <taxon>Pentapetalae</taxon>
        <taxon>asterids</taxon>
        <taxon>lamiids</taxon>
        <taxon>Solanales</taxon>
        <taxon>Convolvulaceae</taxon>
        <taxon>Cuscuteae</taxon>
        <taxon>Cuscuta</taxon>
        <taxon>Cuscuta subgen. Cuscuta</taxon>
    </lineage>
</organism>
<proteinExistence type="predicted"/>
<dbReference type="OrthoDB" id="591557at2759"/>
<evidence type="ECO:0000259" key="1">
    <source>
        <dbReference type="PROSITE" id="PS50181"/>
    </source>
</evidence>
<dbReference type="NCBIfam" id="TIGR01640">
    <property type="entry name" value="F_box_assoc_1"/>
    <property type="match status" value="1"/>
</dbReference>
<dbReference type="InterPro" id="IPR017451">
    <property type="entry name" value="F-box-assoc_interact_dom"/>
</dbReference>
<dbReference type="InterPro" id="IPR036047">
    <property type="entry name" value="F-box-like_dom_sf"/>
</dbReference>
<comment type="caution">
    <text evidence="2">The sequence shown here is derived from an EMBL/GenBank/DDBJ whole genome shotgun (WGS) entry which is preliminary data.</text>
</comment>
<dbReference type="Gene3D" id="1.20.1280.50">
    <property type="match status" value="1"/>
</dbReference>
<keyword evidence="3" id="KW-1185">Reference proteome</keyword>
<evidence type="ECO:0000313" key="3">
    <source>
        <dbReference type="Proteomes" id="UP001152484"/>
    </source>
</evidence>
<accession>A0A9P0YPC3</accession>
<sequence length="453" mass="51989">MSFCETEILMGDKMETSDNGYDMPMEVLIEILIHLPVNSLIRFTIVCKSWLNLIRDDPQFALRHYLTRTRPSSSYTLMDNVDYIVDYFGKYGRSCNATTDEILRLCIYTLTVKKTFRLVKKIEYGPRLNVSMSNFCNGIMCAYVTSNRGARVLICNPAIGEVLLLPLPHNFATRGTPKLGLGFDSVNNNYKIVAAHPPSVFAGRDFWQVDVYSVRDGCWHNLNALGSLVQFSSLTSESTLNANGRILNWLGYLKYSTKPLEGLLSFDIVDEVFQEVTMPECLYPNSWRQHHILTSSGCQACLCCSSFPSSSLAKDEHFNGIDIWVLNRDNDDDEKMLWHKHFSFTFSDDAPVWPVNVWLNNHELLLHVRKQEGRTEEVYHYDHFTQQLTRTSRFGTLMNPDGYTESLISIKGLMPSSYHQPAGDEDEKDYFCFVREVGRKNNAVHWSYSFKLV</sequence>
<dbReference type="Pfam" id="PF07734">
    <property type="entry name" value="FBA_1"/>
    <property type="match status" value="1"/>
</dbReference>
<gene>
    <name evidence="2" type="ORF">CEURO_LOCUS3557</name>
</gene>
<dbReference type="InterPro" id="IPR001810">
    <property type="entry name" value="F-box_dom"/>
</dbReference>
<dbReference type="EMBL" id="CAMAPE010000005">
    <property type="protein sequence ID" value="CAH9070187.1"/>
    <property type="molecule type" value="Genomic_DNA"/>
</dbReference>
<dbReference type="SMART" id="SM00256">
    <property type="entry name" value="FBOX"/>
    <property type="match status" value="1"/>
</dbReference>